<gene>
    <name evidence="2" type="ORF">M6B38_162585</name>
</gene>
<proteinExistence type="predicted"/>
<reference evidence="2" key="2">
    <citation type="submission" date="2023-04" db="EMBL/GenBank/DDBJ databases">
        <authorList>
            <person name="Bruccoleri R.E."/>
            <person name="Oakeley E.J."/>
            <person name="Faust A.-M."/>
            <person name="Dessus-Babus S."/>
            <person name="Altorfer M."/>
            <person name="Burckhardt D."/>
            <person name="Oertli M."/>
            <person name="Naumann U."/>
            <person name="Petersen F."/>
            <person name="Wong J."/>
        </authorList>
    </citation>
    <scope>NUCLEOTIDE SEQUENCE</scope>
    <source>
        <strain evidence="2">GSM-AAB239-AS_SAM_17_03QT</strain>
        <tissue evidence="2">Leaf</tissue>
    </source>
</reference>
<organism evidence="2 3">
    <name type="scientific">Iris pallida</name>
    <name type="common">Sweet iris</name>
    <dbReference type="NCBI Taxonomy" id="29817"/>
    <lineage>
        <taxon>Eukaryota</taxon>
        <taxon>Viridiplantae</taxon>
        <taxon>Streptophyta</taxon>
        <taxon>Embryophyta</taxon>
        <taxon>Tracheophyta</taxon>
        <taxon>Spermatophyta</taxon>
        <taxon>Magnoliopsida</taxon>
        <taxon>Liliopsida</taxon>
        <taxon>Asparagales</taxon>
        <taxon>Iridaceae</taxon>
        <taxon>Iridoideae</taxon>
        <taxon>Irideae</taxon>
        <taxon>Iris</taxon>
    </lineage>
</organism>
<sequence>MTPATTATRPRGRDDLVAAVYVGSGATDGVGMTEGWRDRLGGSSSGAR</sequence>
<protein>
    <submittedName>
        <fullName evidence="2">Uncharacterized protein</fullName>
    </submittedName>
</protein>
<dbReference type="AlphaFoldDB" id="A0AAX6F037"/>
<comment type="caution">
    <text evidence="2">The sequence shown here is derived from an EMBL/GenBank/DDBJ whole genome shotgun (WGS) entry which is preliminary data.</text>
</comment>
<dbReference type="Proteomes" id="UP001140949">
    <property type="component" value="Unassembled WGS sequence"/>
</dbReference>
<keyword evidence="3" id="KW-1185">Reference proteome</keyword>
<evidence type="ECO:0000256" key="1">
    <source>
        <dbReference type="SAM" id="MobiDB-lite"/>
    </source>
</evidence>
<evidence type="ECO:0000313" key="2">
    <source>
        <dbReference type="EMBL" id="KAJ6809663.1"/>
    </source>
</evidence>
<reference evidence="2" key="1">
    <citation type="journal article" date="2023" name="GigaByte">
        <title>Genome assembly of the bearded iris, Iris pallida Lam.</title>
        <authorList>
            <person name="Bruccoleri R.E."/>
            <person name="Oakeley E.J."/>
            <person name="Faust A.M.E."/>
            <person name="Altorfer M."/>
            <person name="Dessus-Babus S."/>
            <person name="Burckhardt D."/>
            <person name="Oertli M."/>
            <person name="Naumann U."/>
            <person name="Petersen F."/>
            <person name="Wong J."/>
        </authorList>
    </citation>
    <scope>NUCLEOTIDE SEQUENCE</scope>
    <source>
        <strain evidence="2">GSM-AAB239-AS_SAM_17_03QT</strain>
    </source>
</reference>
<accession>A0AAX6F037</accession>
<name>A0AAX6F037_IRIPA</name>
<feature type="region of interest" description="Disordered" evidence="1">
    <location>
        <begin position="27"/>
        <end position="48"/>
    </location>
</feature>
<evidence type="ECO:0000313" key="3">
    <source>
        <dbReference type="Proteomes" id="UP001140949"/>
    </source>
</evidence>
<dbReference type="EMBL" id="JANAVB010033015">
    <property type="protein sequence ID" value="KAJ6809663.1"/>
    <property type="molecule type" value="Genomic_DNA"/>
</dbReference>